<evidence type="ECO:0000259" key="5">
    <source>
        <dbReference type="Pfam" id="PF25919"/>
    </source>
</evidence>
<feature type="domain" description="CusB-like barrel-sandwich hybrid" evidence="5">
    <location>
        <begin position="157"/>
        <end position="277"/>
    </location>
</feature>
<evidence type="ECO:0000256" key="1">
    <source>
        <dbReference type="ARBA" id="ARBA00009477"/>
    </source>
</evidence>
<feature type="domain" description="CusB-like three alpha-helical bundle" evidence="4">
    <location>
        <begin position="192"/>
        <end position="245"/>
    </location>
</feature>
<feature type="domain" description="CusB-like beta-barrel" evidence="6">
    <location>
        <begin position="283"/>
        <end position="357"/>
    </location>
</feature>
<dbReference type="EMBL" id="JAHZSS010000031">
    <property type="protein sequence ID" value="MBW8192867.1"/>
    <property type="molecule type" value="Genomic_DNA"/>
</dbReference>
<dbReference type="SUPFAM" id="SSF111369">
    <property type="entry name" value="HlyD-like secretion proteins"/>
    <property type="match status" value="1"/>
</dbReference>
<dbReference type="InterPro" id="IPR051909">
    <property type="entry name" value="MFP_Cation_Efflux"/>
</dbReference>
<comment type="similarity">
    <text evidence="1">Belongs to the membrane fusion protein (MFP) (TC 8.A.1) family.</text>
</comment>
<reference evidence="8" key="1">
    <citation type="submission" date="2021-07" db="EMBL/GenBank/DDBJ databases">
        <title>Neiella marina sp. nov., isolated from the intestinal content of sea cucumber Apostichopus japonicus.</title>
        <authorList>
            <person name="Bai X."/>
        </authorList>
    </citation>
    <scope>NUCLEOTIDE SEQUENCE</scope>
    <source>
        <strain evidence="8">126</strain>
    </source>
</reference>
<accession>A0ABS7EKI4</accession>
<name>A0ABS7EKI4_9GAMM</name>
<evidence type="ECO:0000259" key="6">
    <source>
        <dbReference type="Pfam" id="PF25954"/>
    </source>
</evidence>
<dbReference type="Pfam" id="PF19335">
    <property type="entry name" value="HMBD"/>
    <property type="match status" value="1"/>
</dbReference>
<evidence type="ECO:0000313" key="8">
    <source>
        <dbReference type="EMBL" id="MBW8192867.1"/>
    </source>
</evidence>
<dbReference type="Pfam" id="PF25954">
    <property type="entry name" value="Beta-barrel_RND_2"/>
    <property type="match status" value="1"/>
</dbReference>
<feature type="domain" description="Heavy metal binding" evidence="3">
    <location>
        <begin position="83"/>
        <end position="109"/>
    </location>
</feature>
<dbReference type="InterPro" id="IPR006143">
    <property type="entry name" value="RND_pump_MFP"/>
</dbReference>
<keyword evidence="9" id="KW-1185">Reference proteome</keyword>
<organism evidence="8 9">
    <name type="scientific">Neiella holothuriorum</name>
    <dbReference type="NCBI Taxonomy" id="2870530"/>
    <lineage>
        <taxon>Bacteria</taxon>
        <taxon>Pseudomonadati</taxon>
        <taxon>Pseudomonadota</taxon>
        <taxon>Gammaproteobacteria</taxon>
        <taxon>Alteromonadales</taxon>
        <taxon>Echinimonadaceae</taxon>
        <taxon>Neiella</taxon>
    </lineage>
</organism>
<feature type="domain" description="CzcB-like C-terminal circularly permuted SH3-like" evidence="7">
    <location>
        <begin position="367"/>
        <end position="426"/>
    </location>
</feature>
<dbReference type="Gene3D" id="2.40.30.170">
    <property type="match status" value="1"/>
</dbReference>
<sequence>MKRQAFCQFHSNFVDHCVAGDGCYWTIESMFMFSFLRDVLACTKPKIGLILFALVIAGQPLAAEEPTHQGHSHENSSAITPIYACPMHPKIIAEAPGSCPICGMDLVAKMPATQSNVTVAANMQQALGVRTQQAQNDTLWRYIETFGVVEFDETALSHLHARVSGWIENLAVHEVGQSVKQGDHLYDLYAPDLVNAQDDYLLALDYFDKEPQRGEDLLRKSQLRLELLGMSDAVIRALKETGKTMYRVPFYAPQDGIITELLLREGMYIEPGTTLVELVDLTNVWVIASIFENEQSWLAKGRKALVTAAAQGVLEQQGQVDYIYPELDPVTKALRARISLSNPDLALRPGAIVNVAIYGGPARNRLTIPVEALIQTERSNRVVVQRDAQTFSAVPVQVGIIAQGKAEILQGLQEGDEVVVSGQFLIDSEASLRGTLQRLPNDAASTTPHNAHQHH</sequence>
<dbReference type="PANTHER" id="PTHR30097">
    <property type="entry name" value="CATION EFFLUX SYSTEM PROTEIN CUSB"/>
    <property type="match status" value="1"/>
</dbReference>
<evidence type="ECO:0000313" key="9">
    <source>
        <dbReference type="Proteomes" id="UP001166251"/>
    </source>
</evidence>
<evidence type="ECO:0000256" key="2">
    <source>
        <dbReference type="ARBA" id="ARBA00022448"/>
    </source>
</evidence>
<dbReference type="Gene3D" id="2.40.420.20">
    <property type="match status" value="1"/>
</dbReference>
<evidence type="ECO:0000259" key="3">
    <source>
        <dbReference type="Pfam" id="PF19335"/>
    </source>
</evidence>
<dbReference type="InterPro" id="IPR058792">
    <property type="entry name" value="Beta-barrel_RND_2"/>
</dbReference>
<dbReference type="NCBIfam" id="TIGR01730">
    <property type="entry name" value="RND_mfp"/>
    <property type="match status" value="1"/>
</dbReference>
<evidence type="ECO:0000259" key="4">
    <source>
        <dbReference type="Pfam" id="PF25869"/>
    </source>
</evidence>
<evidence type="ECO:0000259" key="7">
    <source>
        <dbReference type="Pfam" id="PF25975"/>
    </source>
</evidence>
<dbReference type="InterPro" id="IPR058791">
    <property type="entry name" value="3HB_CusB"/>
</dbReference>
<dbReference type="InterPro" id="IPR058649">
    <property type="entry name" value="CzcB_C"/>
</dbReference>
<dbReference type="RefSeq" id="WP_220105487.1">
    <property type="nucleotide sequence ID" value="NZ_JAHZSS010000031.1"/>
</dbReference>
<dbReference type="Pfam" id="PF25975">
    <property type="entry name" value="CzcB_C"/>
    <property type="match status" value="1"/>
</dbReference>
<dbReference type="InterPro" id="IPR058790">
    <property type="entry name" value="BSH_CusB"/>
</dbReference>
<dbReference type="PANTHER" id="PTHR30097:SF15">
    <property type="entry name" value="CATION EFFLUX SYSTEM PROTEIN CUSB"/>
    <property type="match status" value="1"/>
</dbReference>
<dbReference type="InterPro" id="IPR045800">
    <property type="entry name" value="HMBD"/>
</dbReference>
<protein>
    <submittedName>
        <fullName evidence="8">Efflux RND transporter periplasmic adaptor subunit</fullName>
    </submittedName>
</protein>
<dbReference type="Gene3D" id="6.10.140.730">
    <property type="match status" value="1"/>
</dbReference>
<dbReference type="Pfam" id="PF25869">
    <property type="entry name" value="3HB_CusB"/>
    <property type="match status" value="1"/>
</dbReference>
<keyword evidence="2" id="KW-0813">Transport</keyword>
<dbReference type="Proteomes" id="UP001166251">
    <property type="component" value="Unassembled WGS sequence"/>
</dbReference>
<proteinExistence type="inferred from homology"/>
<dbReference type="Gene3D" id="2.40.50.100">
    <property type="match status" value="1"/>
</dbReference>
<gene>
    <name evidence="8" type="ORF">K0504_17655</name>
</gene>
<dbReference type="Pfam" id="PF25919">
    <property type="entry name" value="BSH_CusB"/>
    <property type="match status" value="1"/>
</dbReference>
<comment type="caution">
    <text evidence="8">The sequence shown here is derived from an EMBL/GenBank/DDBJ whole genome shotgun (WGS) entry which is preliminary data.</text>
</comment>